<dbReference type="Gene3D" id="3.10.129.10">
    <property type="entry name" value="Hotdog Thioesterase"/>
    <property type="match status" value="1"/>
</dbReference>
<reference evidence="2 3" key="1">
    <citation type="submission" date="2016-06" db="EMBL/GenBank/DDBJ databases">
        <authorList>
            <person name="Sutton G."/>
            <person name="Brinkac L."/>
            <person name="Sanka R."/>
            <person name="Adams M."/>
            <person name="Lau E."/>
            <person name="Sam S."/>
            <person name="Sreng N."/>
            <person name="Him V."/>
            <person name="Kerleguer A."/>
            <person name="Cheng S."/>
        </authorList>
    </citation>
    <scope>NUCLEOTIDE SEQUENCE [LARGE SCALE GENOMIC DNA]</scope>
    <source>
        <strain evidence="2 3">E2978</strain>
    </source>
</reference>
<dbReference type="Proteomes" id="UP000092086">
    <property type="component" value="Unassembled WGS sequence"/>
</dbReference>
<dbReference type="Pfam" id="PF13452">
    <property type="entry name" value="FAS1_DH_region"/>
    <property type="match status" value="1"/>
</dbReference>
<proteinExistence type="predicted"/>
<protein>
    <recommendedName>
        <fullName evidence="1">FAS1-like dehydratase domain-containing protein</fullName>
    </recommendedName>
</protein>
<organism evidence="2 3">
    <name type="scientific">Mycobacterium alsense</name>
    <dbReference type="NCBI Taxonomy" id="324058"/>
    <lineage>
        <taxon>Bacteria</taxon>
        <taxon>Bacillati</taxon>
        <taxon>Actinomycetota</taxon>
        <taxon>Actinomycetes</taxon>
        <taxon>Mycobacteriales</taxon>
        <taxon>Mycobacteriaceae</taxon>
        <taxon>Mycobacterium</taxon>
    </lineage>
</organism>
<name>A0ABD6NZJ7_9MYCO</name>
<gene>
    <name evidence="2" type="ORF">A5672_24960</name>
</gene>
<comment type="caution">
    <text evidence="2">The sequence shown here is derived from an EMBL/GenBank/DDBJ whole genome shotgun (WGS) entry which is preliminary data.</text>
</comment>
<dbReference type="AlphaFoldDB" id="A0ABD6NZJ7"/>
<dbReference type="EMBL" id="LZIT01000242">
    <property type="protein sequence ID" value="OBG32986.1"/>
    <property type="molecule type" value="Genomic_DNA"/>
</dbReference>
<sequence length="160" mass="18848">MTMISPHLRDAIGVWHDQGPPSFPIDKSDIRRWAIATYWPEEPPRLFWDEDHARTTRWGGIIAPDDFNPFAWPVPRTEPGPLAYLPQRGEAGQKLLNGGVELRFDQPMRPGDTISRRWRVKDASERDGRLGRMLYIRIERQFHNQHGQRVRRQIDTLIRY</sequence>
<evidence type="ECO:0000313" key="3">
    <source>
        <dbReference type="Proteomes" id="UP000092086"/>
    </source>
</evidence>
<dbReference type="InterPro" id="IPR029069">
    <property type="entry name" value="HotDog_dom_sf"/>
</dbReference>
<accession>A0ABD6NZJ7</accession>
<dbReference type="CDD" id="cd03441">
    <property type="entry name" value="R_hydratase_like"/>
    <property type="match status" value="1"/>
</dbReference>
<dbReference type="SUPFAM" id="SSF54637">
    <property type="entry name" value="Thioesterase/thiol ester dehydrase-isomerase"/>
    <property type="match status" value="1"/>
</dbReference>
<evidence type="ECO:0000313" key="2">
    <source>
        <dbReference type="EMBL" id="OBG32986.1"/>
    </source>
</evidence>
<dbReference type="InterPro" id="IPR039569">
    <property type="entry name" value="FAS1-like_DH_region"/>
</dbReference>
<feature type="domain" description="FAS1-like dehydratase" evidence="1">
    <location>
        <begin position="12"/>
        <end position="152"/>
    </location>
</feature>
<evidence type="ECO:0000259" key="1">
    <source>
        <dbReference type="Pfam" id="PF13452"/>
    </source>
</evidence>